<dbReference type="AlphaFoldDB" id="N1QLL8"/>
<dbReference type="Proteomes" id="UP000016931">
    <property type="component" value="Unassembled WGS sequence"/>
</dbReference>
<dbReference type="EMBL" id="KB456265">
    <property type="protein sequence ID" value="EMF12206.1"/>
    <property type="molecule type" value="Genomic_DNA"/>
</dbReference>
<dbReference type="HOGENOM" id="CLU_1283229_0_0_1"/>
<accession>N1QLL8</accession>
<organism evidence="7 8">
    <name type="scientific">Sphaerulina musiva (strain SO2202)</name>
    <name type="common">Poplar stem canker fungus</name>
    <name type="synonym">Septoria musiva</name>
    <dbReference type="NCBI Taxonomy" id="692275"/>
    <lineage>
        <taxon>Eukaryota</taxon>
        <taxon>Fungi</taxon>
        <taxon>Dikarya</taxon>
        <taxon>Ascomycota</taxon>
        <taxon>Pezizomycotina</taxon>
        <taxon>Dothideomycetes</taxon>
        <taxon>Dothideomycetidae</taxon>
        <taxon>Mycosphaerellales</taxon>
        <taxon>Mycosphaerellaceae</taxon>
        <taxon>Sphaerulina</taxon>
    </lineage>
</organism>
<dbReference type="GO" id="GO:0004674">
    <property type="term" value="F:protein serine/threonine kinase activity"/>
    <property type="evidence" value="ECO:0007669"/>
    <property type="project" value="UniProtKB-EC"/>
</dbReference>
<keyword evidence="4 7" id="KW-0418">Kinase</keyword>
<sequence length="259" mass="29490">MYEDQYAPGRFYIYMEFCAGGDLNGQISFWNVHRNVPTPRLFLYHIVVQMFEILAYIHHGLRHDHDGIYTQDKNHQAVVHGDLKPEQFFLSWSAGKLVGGMPTLVLGDFGHAKLLNDPNPRAGAGTIGWLAPEQQALCDLWQSARIGWFDVGAKSTPASDIYSAGQVLYYVAVQQSIREDRTWRTGANEELLNLSMEHGLKDIVYSCLRVNPSKRASACFEERHNGILDTVSRMRKARDNLILRGDNLEDPRNWAYPPR</sequence>
<keyword evidence="8" id="KW-1185">Reference proteome</keyword>
<keyword evidence="2" id="KW-0808">Transferase</keyword>
<dbReference type="InterPro" id="IPR050660">
    <property type="entry name" value="NEK_Ser/Thr_kinase"/>
</dbReference>
<dbReference type="GO" id="GO:0005524">
    <property type="term" value="F:ATP binding"/>
    <property type="evidence" value="ECO:0007669"/>
    <property type="project" value="UniProtKB-KW"/>
</dbReference>
<evidence type="ECO:0000256" key="5">
    <source>
        <dbReference type="ARBA" id="ARBA00022840"/>
    </source>
</evidence>
<feature type="domain" description="Protein kinase" evidence="6">
    <location>
        <begin position="1"/>
        <end position="227"/>
    </location>
</feature>
<dbReference type="OMA" id="QSARIGW"/>
<dbReference type="SUPFAM" id="SSF56112">
    <property type="entry name" value="Protein kinase-like (PK-like)"/>
    <property type="match status" value="1"/>
</dbReference>
<keyword evidence="5" id="KW-0067">ATP-binding</keyword>
<evidence type="ECO:0000256" key="2">
    <source>
        <dbReference type="ARBA" id="ARBA00022679"/>
    </source>
</evidence>
<evidence type="ECO:0000259" key="6">
    <source>
        <dbReference type="PROSITE" id="PS50011"/>
    </source>
</evidence>
<dbReference type="SMART" id="SM00220">
    <property type="entry name" value="S_TKc"/>
    <property type="match status" value="1"/>
</dbReference>
<reference evidence="7 8" key="1">
    <citation type="journal article" date="2012" name="PLoS Pathog.">
        <title>Diverse lifestyles and strategies of plant pathogenesis encoded in the genomes of eighteen Dothideomycetes fungi.</title>
        <authorList>
            <person name="Ohm R.A."/>
            <person name="Feau N."/>
            <person name="Henrissat B."/>
            <person name="Schoch C.L."/>
            <person name="Horwitz B.A."/>
            <person name="Barry K.W."/>
            <person name="Condon B.J."/>
            <person name="Copeland A.C."/>
            <person name="Dhillon B."/>
            <person name="Glaser F."/>
            <person name="Hesse C.N."/>
            <person name="Kosti I."/>
            <person name="LaButti K."/>
            <person name="Lindquist E.A."/>
            <person name="Lucas S."/>
            <person name="Salamov A.A."/>
            <person name="Bradshaw R.E."/>
            <person name="Ciuffetti L."/>
            <person name="Hamelin R.C."/>
            <person name="Kema G.H.J."/>
            <person name="Lawrence C."/>
            <person name="Scott J.A."/>
            <person name="Spatafora J.W."/>
            <person name="Turgeon B.G."/>
            <person name="de Wit P.J.G.M."/>
            <person name="Zhong S."/>
            <person name="Goodwin S.B."/>
            <person name="Grigoriev I.V."/>
        </authorList>
    </citation>
    <scope>NUCLEOTIDE SEQUENCE [LARGE SCALE GENOMIC DNA]</scope>
    <source>
        <strain evidence="7 8">SO2202</strain>
    </source>
</reference>
<keyword evidence="3" id="KW-0547">Nucleotide-binding</keyword>
<dbReference type="InterPro" id="IPR011009">
    <property type="entry name" value="Kinase-like_dom_sf"/>
</dbReference>
<proteinExistence type="predicted"/>
<evidence type="ECO:0000256" key="1">
    <source>
        <dbReference type="ARBA" id="ARBA00012513"/>
    </source>
</evidence>
<evidence type="ECO:0000313" key="7">
    <source>
        <dbReference type="EMBL" id="EMF12206.1"/>
    </source>
</evidence>
<dbReference type="RefSeq" id="XP_016760327.1">
    <property type="nucleotide sequence ID" value="XM_016909795.1"/>
</dbReference>
<dbReference type="STRING" id="692275.N1QLL8"/>
<dbReference type="InterPro" id="IPR000719">
    <property type="entry name" value="Prot_kinase_dom"/>
</dbReference>
<dbReference type="PANTHER" id="PTHR43671:SF13">
    <property type="entry name" value="SERINE_THREONINE-PROTEIN KINASE NEK2"/>
    <property type="match status" value="1"/>
</dbReference>
<dbReference type="PROSITE" id="PS50011">
    <property type="entry name" value="PROTEIN_KINASE_DOM"/>
    <property type="match status" value="1"/>
</dbReference>
<dbReference type="GeneID" id="27906932"/>
<dbReference type="OrthoDB" id="310217at2759"/>
<evidence type="ECO:0000256" key="3">
    <source>
        <dbReference type="ARBA" id="ARBA00022741"/>
    </source>
</evidence>
<dbReference type="EC" id="2.7.11.1" evidence="1"/>
<name>N1QLL8_SPHMS</name>
<dbReference type="Pfam" id="PF00069">
    <property type="entry name" value="Pkinase"/>
    <property type="match status" value="1"/>
</dbReference>
<gene>
    <name evidence="7" type="ORF">SEPMUDRAFT_67876</name>
</gene>
<dbReference type="PANTHER" id="PTHR43671">
    <property type="entry name" value="SERINE/THREONINE-PROTEIN KINASE NEK"/>
    <property type="match status" value="1"/>
</dbReference>
<evidence type="ECO:0000256" key="4">
    <source>
        <dbReference type="ARBA" id="ARBA00022777"/>
    </source>
</evidence>
<dbReference type="eggNOG" id="KOG0032">
    <property type="taxonomic scope" value="Eukaryota"/>
</dbReference>
<dbReference type="Gene3D" id="1.10.510.10">
    <property type="entry name" value="Transferase(Phosphotransferase) domain 1"/>
    <property type="match status" value="1"/>
</dbReference>
<protein>
    <recommendedName>
        <fullName evidence="1">non-specific serine/threonine protein kinase</fullName>
        <ecNumber evidence="1">2.7.11.1</ecNumber>
    </recommendedName>
</protein>
<evidence type="ECO:0000313" key="8">
    <source>
        <dbReference type="Proteomes" id="UP000016931"/>
    </source>
</evidence>